<keyword evidence="9" id="KW-1185">Reference proteome</keyword>
<dbReference type="CDD" id="cd02440">
    <property type="entry name" value="AdoMet_MTases"/>
    <property type="match status" value="1"/>
</dbReference>
<dbReference type="InterPro" id="IPR020596">
    <property type="entry name" value="rRNA_Ade_Mease_Trfase_CS"/>
</dbReference>
<comment type="function">
    <text evidence="6">Specifically methylates the adenine in position 37 of tRNA(1)(Val) (anticodon cmo5UAC).</text>
</comment>
<dbReference type="RefSeq" id="WP_212594236.1">
    <property type="nucleotide sequence ID" value="NZ_CP073587.1"/>
</dbReference>
<keyword evidence="2 6" id="KW-0489">Methyltransferase</keyword>
<keyword evidence="4 6" id="KW-0949">S-adenosyl-L-methionine</keyword>
<dbReference type="InterPro" id="IPR029063">
    <property type="entry name" value="SAM-dependent_MTases_sf"/>
</dbReference>
<dbReference type="InterPro" id="IPR050210">
    <property type="entry name" value="tRNA_Adenine-N(6)_MTase"/>
</dbReference>
<dbReference type="InterPro" id="IPR002052">
    <property type="entry name" value="DNA_methylase_N6_adenine_CS"/>
</dbReference>
<feature type="domain" description="Methyltransferase small" evidence="7">
    <location>
        <begin position="33"/>
        <end position="123"/>
    </location>
</feature>
<dbReference type="InterPro" id="IPR007848">
    <property type="entry name" value="Small_mtfrase_dom"/>
</dbReference>
<dbReference type="GO" id="GO:0008168">
    <property type="term" value="F:methyltransferase activity"/>
    <property type="evidence" value="ECO:0007669"/>
    <property type="project" value="UniProtKB-KW"/>
</dbReference>
<dbReference type="GO" id="GO:0032259">
    <property type="term" value="P:methylation"/>
    <property type="evidence" value="ECO:0007669"/>
    <property type="project" value="UniProtKB-KW"/>
</dbReference>
<dbReference type="InterPro" id="IPR022882">
    <property type="entry name" value="tRNA_adenine-N6_MeTrfase"/>
</dbReference>
<dbReference type="HAMAP" id="MF_01872">
    <property type="entry name" value="tRNA_methyltr_YfiC"/>
    <property type="match status" value="1"/>
</dbReference>
<dbReference type="EC" id="2.1.1.223" evidence="6"/>
<dbReference type="EMBL" id="CP073587">
    <property type="protein sequence ID" value="QUN05201.1"/>
    <property type="molecule type" value="Genomic_DNA"/>
</dbReference>
<evidence type="ECO:0000259" key="7">
    <source>
        <dbReference type="Pfam" id="PF05175"/>
    </source>
</evidence>
<evidence type="ECO:0000256" key="5">
    <source>
        <dbReference type="ARBA" id="ARBA00022694"/>
    </source>
</evidence>
<name>A0ABX7YSW0_9GAMM</name>
<evidence type="ECO:0000256" key="2">
    <source>
        <dbReference type="ARBA" id="ARBA00022603"/>
    </source>
</evidence>
<sequence length="234" mass="25491">MGFSFKQFQVDDNGCGMPVSTDGVLLGAWAPLQAARNILDIGAGSGLLSLMAAQRSDAVIDAVELDAQAATICQGNFSASRWCDRLHLYQSSIQQFNGIDGGYDHILCNPPYFEHGPKSSSVSRAAARHTQHLNFTELAQAIARLLQPEGVASLILPVASIESLRQQLQSQGLLCLQQTLVSARPDKSPNRCLLLIGWHTVANLPLSGPLWIREADGQYSAKMRQLTQDFYLKL</sequence>
<evidence type="ECO:0000256" key="4">
    <source>
        <dbReference type="ARBA" id="ARBA00022691"/>
    </source>
</evidence>
<dbReference type="Gene3D" id="3.40.50.150">
    <property type="entry name" value="Vaccinia Virus protein VP39"/>
    <property type="match status" value="1"/>
</dbReference>
<dbReference type="SUPFAM" id="SSF53335">
    <property type="entry name" value="S-adenosyl-L-methionine-dependent methyltransferases"/>
    <property type="match status" value="1"/>
</dbReference>
<comment type="subcellular location">
    <subcellularLocation>
        <location evidence="6">Cytoplasm</location>
    </subcellularLocation>
</comment>
<dbReference type="PROSITE" id="PS01131">
    <property type="entry name" value="RRNA_A_DIMETH"/>
    <property type="match status" value="1"/>
</dbReference>
<keyword evidence="1 6" id="KW-0963">Cytoplasm</keyword>
<gene>
    <name evidence="8" type="ORF">KDN34_13470</name>
</gene>
<dbReference type="PANTHER" id="PTHR47739:SF1">
    <property type="entry name" value="TRNA1(VAL) (ADENINE(37)-N6)-METHYLTRANSFERASE"/>
    <property type="match status" value="1"/>
</dbReference>
<keyword evidence="3 6" id="KW-0808">Transferase</keyword>
<organism evidence="8 9">
    <name type="scientific">Shewanella yunxiaonensis</name>
    <dbReference type="NCBI Taxonomy" id="2829809"/>
    <lineage>
        <taxon>Bacteria</taxon>
        <taxon>Pseudomonadati</taxon>
        <taxon>Pseudomonadota</taxon>
        <taxon>Gammaproteobacteria</taxon>
        <taxon>Alteromonadales</taxon>
        <taxon>Shewanellaceae</taxon>
        <taxon>Shewanella</taxon>
    </lineage>
</organism>
<evidence type="ECO:0000256" key="3">
    <source>
        <dbReference type="ARBA" id="ARBA00022679"/>
    </source>
</evidence>
<comment type="similarity">
    <text evidence="6">Belongs to the methyltransferase superfamily. tRNA (adenine-N(6)-)-methyltransferase family.</text>
</comment>
<comment type="catalytic activity">
    <reaction evidence="6">
        <text>adenosine(37) in tRNA1(Val) + S-adenosyl-L-methionine = N(6)-methyladenosine(37) in tRNA1(Val) + S-adenosyl-L-homocysteine + H(+)</text>
        <dbReference type="Rhea" id="RHEA:43160"/>
        <dbReference type="Rhea" id="RHEA-COMP:10369"/>
        <dbReference type="Rhea" id="RHEA-COMP:10370"/>
        <dbReference type="ChEBI" id="CHEBI:15378"/>
        <dbReference type="ChEBI" id="CHEBI:57856"/>
        <dbReference type="ChEBI" id="CHEBI:59789"/>
        <dbReference type="ChEBI" id="CHEBI:74411"/>
        <dbReference type="ChEBI" id="CHEBI:74449"/>
        <dbReference type="EC" id="2.1.1.223"/>
    </reaction>
</comment>
<proteinExistence type="inferred from homology"/>
<keyword evidence="5 6" id="KW-0819">tRNA processing</keyword>
<dbReference type="PROSITE" id="PS00092">
    <property type="entry name" value="N6_MTASE"/>
    <property type="match status" value="1"/>
</dbReference>
<protein>
    <recommendedName>
        <fullName evidence="6">tRNA1(Val) (adenine(37)-N6)-methyltransferase</fullName>
        <ecNumber evidence="6">2.1.1.223</ecNumber>
    </recommendedName>
    <alternativeName>
        <fullName evidence="6">tRNA m6A37 methyltransferase</fullName>
    </alternativeName>
</protein>
<dbReference type="Proteomes" id="UP000679575">
    <property type="component" value="Chromosome"/>
</dbReference>
<dbReference type="PANTHER" id="PTHR47739">
    <property type="entry name" value="TRNA1(VAL) (ADENINE(37)-N6)-METHYLTRANSFERASE"/>
    <property type="match status" value="1"/>
</dbReference>
<evidence type="ECO:0000313" key="8">
    <source>
        <dbReference type="EMBL" id="QUN05201.1"/>
    </source>
</evidence>
<accession>A0ABX7YSW0</accession>
<reference evidence="8 9" key="1">
    <citation type="submission" date="2021-04" db="EMBL/GenBank/DDBJ databases">
        <title>Novel species identification of genus Shewanella.</title>
        <authorList>
            <person name="Liu G."/>
        </authorList>
    </citation>
    <scope>NUCLEOTIDE SEQUENCE [LARGE SCALE GENOMIC DNA]</scope>
    <source>
        <strain evidence="8 9">FJAT-54481</strain>
    </source>
</reference>
<evidence type="ECO:0000256" key="6">
    <source>
        <dbReference type="HAMAP-Rule" id="MF_01872"/>
    </source>
</evidence>
<dbReference type="Pfam" id="PF05175">
    <property type="entry name" value="MTS"/>
    <property type="match status" value="1"/>
</dbReference>
<evidence type="ECO:0000256" key="1">
    <source>
        <dbReference type="ARBA" id="ARBA00022490"/>
    </source>
</evidence>
<evidence type="ECO:0000313" key="9">
    <source>
        <dbReference type="Proteomes" id="UP000679575"/>
    </source>
</evidence>